<proteinExistence type="predicted"/>
<evidence type="ECO:0000313" key="1">
    <source>
        <dbReference type="EMBL" id="EGN93165.1"/>
    </source>
</evidence>
<accession>F8QF02</accession>
<keyword evidence="2" id="KW-1185">Reference proteome</keyword>
<gene>
    <name evidence="1" type="ORF">SERLA73DRAFT_146051</name>
</gene>
<evidence type="ECO:0000313" key="2">
    <source>
        <dbReference type="Proteomes" id="UP000008063"/>
    </source>
</evidence>
<dbReference type="AlphaFoldDB" id="F8QF02"/>
<sequence length="55" mass="6262">MEISDVRKNLKDPLDHRLRGEEGRAGGLLLASKSSESIVDERYLKGLRMARKIPR</sequence>
<dbReference type="HOGENOM" id="CLU_3033821_0_0_1"/>
<organism evidence="2">
    <name type="scientific">Serpula lacrymans var. lacrymans (strain S7.3)</name>
    <name type="common">Dry rot fungus</name>
    <dbReference type="NCBI Taxonomy" id="936435"/>
    <lineage>
        <taxon>Eukaryota</taxon>
        <taxon>Fungi</taxon>
        <taxon>Dikarya</taxon>
        <taxon>Basidiomycota</taxon>
        <taxon>Agaricomycotina</taxon>
        <taxon>Agaricomycetes</taxon>
        <taxon>Agaricomycetidae</taxon>
        <taxon>Boletales</taxon>
        <taxon>Coniophorineae</taxon>
        <taxon>Serpulaceae</taxon>
        <taxon>Serpula</taxon>
    </lineage>
</organism>
<dbReference type="InParanoid" id="F8QF02"/>
<dbReference type="Proteomes" id="UP000008063">
    <property type="component" value="Unassembled WGS sequence"/>
</dbReference>
<protein>
    <submittedName>
        <fullName evidence="1">Uncharacterized protein</fullName>
    </submittedName>
</protein>
<dbReference type="EMBL" id="GL945494">
    <property type="protein sequence ID" value="EGN93165.1"/>
    <property type="molecule type" value="Genomic_DNA"/>
</dbReference>
<reference evidence="2" key="1">
    <citation type="journal article" date="2011" name="Science">
        <title>The plant cell wall-decomposing machinery underlies the functional diversity of forest fungi.</title>
        <authorList>
            <person name="Eastwood D.C."/>
            <person name="Floudas D."/>
            <person name="Binder M."/>
            <person name="Majcherczyk A."/>
            <person name="Schneider P."/>
            <person name="Aerts A."/>
            <person name="Asiegbu F.O."/>
            <person name="Baker S.E."/>
            <person name="Barry K."/>
            <person name="Bendiksby M."/>
            <person name="Blumentritt M."/>
            <person name="Coutinho P.M."/>
            <person name="Cullen D."/>
            <person name="de Vries R.P."/>
            <person name="Gathman A."/>
            <person name="Goodell B."/>
            <person name="Henrissat B."/>
            <person name="Ihrmark K."/>
            <person name="Kauserud H."/>
            <person name="Kohler A."/>
            <person name="LaButti K."/>
            <person name="Lapidus A."/>
            <person name="Lavin J.L."/>
            <person name="Lee Y.-H."/>
            <person name="Lindquist E."/>
            <person name="Lilly W."/>
            <person name="Lucas S."/>
            <person name="Morin E."/>
            <person name="Murat C."/>
            <person name="Oguiza J.A."/>
            <person name="Park J."/>
            <person name="Pisabarro A.G."/>
            <person name="Riley R."/>
            <person name="Rosling A."/>
            <person name="Salamov A."/>
            <person name="Schmidt O."/>
            <person name="Schmutz J."/>
            <person name="Skrede I."/>
            <person name="Stenlid J."/>
            <person name="Wiebenga A."/>
            <person name="Xie X."/>
            <person name="Kuees U."/>
            <person name="Hibbett D.S."/>
            <person name="Hoffmeister D."/>
            <person name="Hoegberg N."/>
            <person name="Martin F."/>
            <person name="Grigoriev I.V."/>
            <person name="Watkinson S.C."/>
        </authorList>
    </citation>
    <scope>NUCLEOTIDE SEQUENCE [LARGE SCALE GENOMIC DNA]</scope>
    <source>
        <strain evidence="2">strain S7.3</strain>
    </source>
</reference>
<name>F8QF02_SERL3</name>